<dbReference type="Pfam" id="PF07591">
    <property type="entry name" value="PT-HINT"/>
    <property type="match status" value="1"/>
</dbReference>
<dbReference type="InterPro" id="IPR050708">
    <property type="entry name" value="T6SS_VgrG/RHS"/>
</dbReference>
<dbReference type="PANTHER" id="PTHR32305">
    <property type="match status" value="1"/>
</dbReference>
<keyword evidence="3" id="KW-1185">Reference proteome</keyword>
<evidence type="ECO:0000313" key="2">
    <source>
        <dbReference type="EMBL" id="MFD1463387.1"/>
    </source>
</evidence>
<feature type="domain" description="Hint" evidence="1">
    <location>
        <begin position="239"/>
        <end position="333"/>
    </location>
</feature>
<dbReference type="CDD" id="cd00081">
    <property type="entry name" value="Hint"/>
    <property type="match status" value="1"/>
</dbReference>
<dbReference type="PROSITE" id="PS50817">
    <property type="entry name" value="INTEIN_N_TER"/>
    <property type="match status" value="1"/>
</dbReference>
<dbReference type="InterPro" id="IPR003587">
    <property type="entry name" value="Hint_dom_N"/>
</dbReference>
<dbReference type="SUPFAM" id="SSF51294">
    <property type="entry name" value="Hedgehog/intein (Hint) domain"/>
    <property type="match status" value="1"/>
</dbReference>
<sequence length="463" mass="51925">MSGQLWARQDRASGQLQYYQLNGHGDVVGLSNNTGKQLNSYTYDIWGGPETVKETVPNVLRYAGEYWDDTTGLQYLRARWYDPGTARFMGEDTYQGQISDPQSLNWYAYVANNPLGYVDPSGHEFMPTTKGGIFYTNQKTIIHCQRVGMGTCWNEFKAGTMQASMAVANFLIVDDINTILDPKSSTYDKTLALAGFIPVGKFVKGGKLIIQLTSKEGRYVERSVKLTEKNLKLAKALPCNCFTAGTKVQTDEGEKNIEDIKVGDRVLSKDEATGEVAYKEVTATFNHQTDEIYNIHVGGQEIESTFNHPFYVKDKGWTFVKDLKVGDLLVQSDGNTLKVDSIELEHKHVTVYNMTVDEFHTYFVSDLGIWVHNTNCNFSVWNKGSFDAIEGSAEYHFKRHGKEVGAEDLAQYLRKAEEFAKTAKKGSTKSYVNEAVEGTIRYKKNGKYIDIAPDGTIVSFGKQ</sequence>
<protein>
    <submittedName>
        <fullName evidence="2">Polymorphic toxin-type HINT domain-containing protein</fullName>
    </submittedName>
</protein>
<comment type="caution">
    <text evidence="2">The sequence shown here is derived from an EMBL/GenBank/DDBJ whole genome shotgun (WGS) entry which is preliminary data.</text>
</comment>
<organism evidence="2 3">
    <name type="scientific">Paenibacillus farraposensis</name>
    <dbReference type="NCBI Taxonomy" id="2807095"/>
    <lineage>
        <taxon>Bacteria</taxon>
        <taxon>Bacillati</taxon>
        <taxon>Bacillota</taxon>
        <taxon>Bacilli</taxon>
        <taxon>Bacillales</taxon>
        <taxon>Paenibacillaceae</taxon>
        <taxon>Paenibacillus</taxon>
    </lineage>
</organism>
<dbReference type="InterPro" id="IPR030934">
    <property type="entry name" value="Intein_C"/>
</dbReference>
<dbReference type="SMART" id="SM00306">
    <property type="entry name" value="HintN"/>
    <property type="match status" value="1"/>
</dbReference>
<dbReference type="InterPro" id="IPR036844">
    <property type="entry name" value="Hint_dom_sf"/>
</dbReference>
<proteinExistence type="predicted"/>
<name>A0ABW4DFF7_9BACL</name>
<evidence type="ECO:0000259" key="1">
    <source>
        <dbReference type="SMART" id="SM00306"/>
    </source>
</evidence>
<dbReference type="Gene3D" id="2.180.10.10">
    <property type="entry name" value="RHS repeat-associated core"/>
    <property type="match status" value="1"/>
</dbReference>
<dbReference type="Gene3D" id="2.170.16.10">
    <property type="entry name" value="Hedgehog/Intein (Hint) domain"/>
    <property type="match status" value="1"/>
</dbReference>
<reference evidence="3" key="1">
    <citation type="journal article" date="2019" name="Int. J. Syst. Evol. Microbiol.">
        <title>The Global Catalogue of Microorganisms (GCM) 10K type strain sequencing project: providing services to taxonomists for standard genome sequencing and annotation.</title>
        <authorList>
            <consortium name="The Broad Institute Genomics Platform"/>
            <consortium name="The Broad Institute Genome Sequencing Center for Infectious Disease"/>
            <person name="Wu L."/>
            <person name="Ma J."/>
        </authorList>
    </citation>
    <scope>NUCLEOTIDE SEQUENCE [LARGE SCALE GENOMIC DNA]</scope>
    <source>
        <strain evidence="3">CCM 9147</strain>
    </source>
</reference>
<dbReference type="NCBIfam" id="TIGR03696">
    <property type="entry name" value="Rhs_assc_core"/>
    <property type="match status" value="1"/>
</dbReference>
<dbReference type="PROSITE" id="PS50818">
    <property type="entry name" value="INTEIN_C_TER"/>
    <property type="match status" value="1"/>
</dbReference>
<dbReference type="InterPro" id="IPR022385">
    <property type="entry name" value="Rhs_assc_core"/>
</dbReference>
<dbReference type="PANTHER" id="PTHR32305:SF15">
    <property type="entry name" value="PROTEIN RHSA-RELATED"/>
    <property type="match status" value="1"/>
</dbReference>
<dbReference type="EMBL" id="JBHTNZ010000032">
    <property type="protein sequence ID" value="MFD1463387.1"/>
    <property type="molecule type" value="Genomic_DNA"/>
</dbReference>
<dbReference type="NCBIfam" id="TIGR01445">
    <property type="entry name" value="intein_Nterm"/>
    <property type="match status" value="1"/>
</dbReference>
<evidence type="ECO:0000313" key="3">
    <source>
        <dbReference type="Proteomes" id="UP001597340"/>
    </source>
</evidence>
<dbReference type="Proteomes" id="UP001597340">
    <property type="component" value="Unassembled WGS sequence"/>
</dbReference>
<dbReference type="InterPro" id="IPR006141">
    <property type="entry name" value="Intein_N"/>
</dbReference>
<gene>
    <name evidence="2" type="ORF">ACFQ5D_18780</name>
</gene>
<accession>A0ABW4DFF7</accession>